<sequence length="110" mass="12669">MRQHTFIPKFTGSVVKIPLQPGRPRILNALNLASLESLIKRTADLSVRELQDELEEARGGVVSEWTITVTESLRSRGIYTETGNLSGTRMFERPTRFSWRKFTDQNSWFL</sequence>
<evidence type="ECO:0000313" key="1">
    <source>
        <dbReference type="EMBL" id="KAF9524149.1"/>
    </source>
</evidence>
<name>A0A9P6JKW8_9AGAR</name>
<dbReference type="EMBL" id="MU157903">
    <property type="protein sequence ID" value="KAF9524149.1"/>
    <property type="molecule type" value="Genomic_DNA"/>
</dbReference>
<keyword evidence="2" id="KW-1185">Reference proteome</keyword>
<organism evidence="1 2">
    <name type="scientific">Crepidotus variabilis</name>
    <dbReference type="NCBI Taxonomy" id="179855"/>
    <lineage>
        <taxon>Eukaryota</taxon>
        <taxon>Fungi</taxon>
        <taxon>Dikarya</taxon>
        <taxon>Basidiomycota</taxon>
        <taxon>Agaricomycotina</taxon>
        <taxon>Agaricomycetes</taxon>
        <taxon>Agaricomycetidae</taxon>
        <taxon>Agaricales</taxon>
        <taxon>Agaricineae</taxon>
        <taxon>Crepidotaceae</taxon>
        <taxon>Crepidotus</taxon>
    </lineage>
</organism>
<gene>
    <name evidence="1" type="ORF">CPB83DRAFT_636025</name>
</gene>
<accession>A0A9P6JKW8</accession>
<dbReference type="Proteomes" id="UP000807306">
    <property type="component" value="Unassembled WGS sequence"/>
</dbReference>
<dbReference type="OrthoDB" id="2641874at2759"/>
<comment type="caution">
    <text evidence="1">The sequence shown here is derived from an EMBL/GenBank/DDBJ whole genome shotgun (WGS) entry which is preliminary data.</text>
</comment>
<evidence type="ECO:0000313" key="2">
    <source>
        <dbReference type="Proteomes" id="UP000807306"/>
    </source>
</evidence>
<proteinExistence type="predicted"/>
<reference evidence="1" key="1">
    <citation type="submission" date="2020-11" db="EMBL/GenBank/DDBJ databases">
        <authorList>
            <consortium name="DOE Joint Genome Institute"/>
            <person name="Ahrendt S."/>
            <person name="Riley R."/>
            <person name="Andreopoulos W."/>
            <person name="Labutti K."/>
            <person name="Pangilinan J."/>
            <person name="Ruiz-Duenas F.J."/>
            <person name="Barrasa J.M."/>
            <person name="Sanchez-Garcia M."/>
            <person name="Camarero S."/>
            <person name="Miyauchi S."/>
            <person name="Serrano A."/>
            <person name="Linde D."/>
            <person name="Babiker R."/>
            <person name="Drula E."/>
            <person name="Ayuso-Fernandez I."/>
            <person name="Pacheco R."/>
            <person name="Padilla G."/>
            <person name="Ferreira P."/>
            <person name="Barriuso J."/>
            <person name="Kellner H."/>
            <person name="Castanera R."/>
            <person name="Alfaro M."/>
            <person name="Ramirez L."/>
            <person name="Pisabarro A.G."/>
            <person name="Kuo A."/>
            <person name="Tritt A."/>
            <person name="Lipzen A."/>
            <person name="He G."/>
            <person name="Yan M."/>
            <person name="Ng V."/>
            <person name="Cullen D."/>
            <person name="Martin F."/>
            <person name="Rosso M.-N."/>
            <person name="Henrissat B."/>
            <person name="Hibbett D."/>
            <person name="Martinez A.T."/>
            <person name="Grigoriev I.V."/>
        </authorList>
    </citation>
    <scope>NUCLEOTIDE SEQUENCE</scope>
    <source>
        <strain evidence="1">CBS 506.95</strain>
    </source>
</reference>
<protein>
    <submittedName>
        <fullName evidence="1">Uncharacterized protein</fullName>
    </submittedName>
</protein>
<dbReference type="AlphaFoldDB" id="A0A9P6JKW8"/>